<comment type="caution">
    <text evidence="1">The sequence shown here is derived from an EMBL/GenBank/DDBJ whole genome shotgun (WGS) entry which is preliminary data.</text>
</comment>
<evidence type="ECO:0000313" key="2">
    <source>
        <dbReference type="Proteomes" id="UP000241647"/>
    </source>
</evidence>
<name>A0A2T2YRC7_9NOCA</name>
<evidence type="ECO:0000313" key="1">
    <source>
        <dbReference type="EMBL" id="PSR58048.1"/>
    </source>
</evidence>
<organism evidence="1 2">
    <name type="scientific">Nocardia nova</name>
    <dbReference type="NCBI Taxonomy" id="37330"/>
    <lineage>
        <taxon>Bacteria</taxon>
        <taxon>Bacillati</taxon>
        <taxon>Actinomycetota</taxon>
        <taxon>Actinomycetes</taxon>
        <taxon>Mycobacteriales</taxon>
        <taxon>Nocardiaceae</taxon>
        <taxon>Nocardia</taxon>
    </lineage>
</organism>
<dbReference type="Proteomes" id="UP000241647">
    <property type="component" value="Unassembled WGS sequence"/>
</dbReference>
<dbReference type="AlphaFoldDB" id="A0A2T2YRC7"/>
<proteinExistence type="predicted"/>
<dbReference type="EMBL" id="PYHS01000028">
    <property type="protein sequence ID" value="PSR58048.1"/>
    <property type="molecule type" value="Genomic_DNA"/>
</dbReference>
<protein>
    <submittedName>
        <fullName evidence="1">Uncharacterized protein</fullName>
    </submittedName>
</protein>
<gene>
    <name evidence="1" type="ORF">C8259_32075</name>
</gene>
<accession>A0A2T2YRC7</accession>
<sequence>MTSPDKRVPAGAYAGPAGTGAGLPSLQKLTWQSAQQSIISGVMQSFQGVGAATTNINNATTQAMSAATAAAVGASGAQSTATAAQDTSTANASAIAALQTQQQQTQVGGASVTDNFSSWNTASWATFRSGPVADVSVVNGQAGITKSGNTGNGSVGALWKTPLLTDSESVSVVLGAVNQAGSNDLGSGPVIRAAADLSSFVWAAVSTTSVALGYGVRSGGTTTFTQWVGGSQFSISTGDTITLTAVGNSYTVQINGVGALNYHDASAVSPVGSTNRWVGFISTYLQQSSAWGTSSYYGFDFDSFAAADTASPPIVGTGWSLYRQNTSSVAQSAGANVLTAPVFDTVRQTNNINLIDLGTGQIQVTKSGWYVISVGFQWDTAAGSNPYWTVLYTAPAAGGTWTAMRFAGEAMGSNQYDTSATFVVFLGAGTVCAPGFQSGQSAGVRGDAGGVATFFDGTLCSFS</sequence>
<dbReference type="RefSeq" id="WP_063030464.1">
    <property type="nucleotide sequence ID" value="NZ_PYHS01000028.1"/>
</dbReference>
<reference evidence="1 2" key="1">
    <citation type="submission" date="2018-02" db="EMBL/GenBank/DDBJ databases">
        <title>8 Nocardia nova and 1 Nocardia cyriacigeorgica strain used for evolution to TMP-SMX.</title>
        <authorList>
            <person name="Mehta H."/>
            <person name="Weng J."/>
            <person name="Shamoo Y."/>
        </authorList>
    </citation>
    <scope>NUCLEOTIDE SEQUENCE [LARGE SCALE GENOMIC DNA]</scope>
    <source>
        <strain evidence="1 2">ATCC 33727</strain>
    </source>
</reference>